<evidence type="ECO:0000313" key="1">
    <source>
        <dbReference type="EMBL" id="CAD7001825.1"/>
    </source>
</evidence>
<dbReference type="Proteomes" id="UP000606786">
    <property type="component" value="Unassembled WGS sequence"/>
</dbReference>
<accession>A0A811UV12</accession>
<reference evidence="1" key="1">
    <citation type="submission" date="2020-11" db="EMBL/GenBank/DDBJ databases">
        <authorList>
            <person name="Whitehead M."/>
        </authorList>
    </citation>
    <scope>NUCLEOTIDE SEQUENCE</scope>
    <source>
        <strain evidence="1">EGII</strain>
    </source>
</reference>
<sequence>MEIILTRLVYDTTSLFSGKLCSFGRFSKDDDEVVSQYHVISYAKTLLGRGGDFCYPWNDDMVMSWDIVPYLVWK</sequence>
<protein>
    <submittedName>
        <fullName evidence="1">(Mediterranean fruit fly) hypothetical protein</fullName>
    </submittedName>
</protein>
<proteinExistence type="predicted"/>
<evidence type="ECO:0000313" key="2">
    <source>
        <dbReference type="Proteomes" id="UP000606786"/>
    </source>
</evidence>
<dbReference type="AlphaFoldDB" id="A0A811UV12"/>
<name>A0A811UV12_CERCA</name>
<gene>
    <name evidence="1" type="ORF">CCAP1982_LOCUS10315</name>
</gene>
<dbReference type="EMBL" id="CAJHJT010000023">
    <property type="protein sequence ID" value="CAD7001825.1"/>
    <property type="molecule type" value="Genomic_DNA"/>
</dbReference>
<keyword evidence="2" id="KW-1185">Reference proteome</keyword>
<organism evidence="1 2">
    <name type="scientific">Ceratitis capitata</name>
    <name type="common">Mediterranean fruit fly</name>
    <name type="synonym">Tephritis capitata</name>
    <dbReference type="NCBI Taxonomy" id="7213"/>
    <lineage>
        <taxon>Eukaryota</taxon>
        <taxon>Metazoa</taxon>
        <taxon>Ecdysozoa</taxon>
        <taxon>Arthropoda</taxon>
        <taxon>Hexapoda</taxon>
        <taxon>Insecta</taxon>
        <taxon>Pterygota</taxon>
        <taxon>Neoptera</taxon>
        <taxon>Endopterygota</taxon>
        <taxon>Diptera</taxon>
        <taxon>Brachycera</taxon>
        <taxon>Muscomorpha</taxon>
        <taxon>Tephritoidea</taxon>
        <taxon>Tephritidae</taxon>
        <taxon>Ceratitis</taxon>
        <taxon>Ceratitis</taxon>
    </lineage>
</organism>
<comment type="caution">
    <text evidence="1">The sequence shown here is derived from an EMBL/GenBank/DDBJ whole genome shotgun (WGS) entry which is preliminary data.</text>
</comment>